<dbReference type="PRINTS" id="PR00037">
    <property type="entry name" value="HTHLACR"/>
</dbReference>
<dbReference type="InterPro" id="IPR036390">
    <property type="entry name" value="WH_DNA-bd_sf"/>
</dbReference>
<dbReference type="PROSITE" id="PS51000">
    <property type="entry name" value="HTH_DEOR_2"/>
    <property type="match status" value="1"/>
</dbReference>
<keyword evidence="1" id="KW-0805">Transcription regulation</keyword>
<dbReference type="InterPro" id="IPR014036">
    <property type="entry name" value="DeoR-like_C"/>
</dbReference>
<name>A0A0L6Z872_9CLOT</name>
<evidence type="ECO:0000256" key="3">
    <source>
        <dbReference type="ARBA" id="ARBA00023163"/>
    </source>
</evidence>
<protein>
    <submittedName>
        <fullName evidence="5">Glucitol operon repressor</fullName>
    </submittedName>
</protein>
<dbReference type="PANTHER" id="PTHR30363:SF60">
    <property type="entry name" value="HTH-TYPE TRANSCRIPTIONAL REGULATOR IOLR"/>
    <property type="match status" value="1"/>
</dbReference>
<evidence type="ECO:0000313" key="5">
    <source>
        <dbReference type="EMBL" id="KOA19154.1"/>
    </source>
</evidence>
<dbReference type="AlphaFoldDB" id="A0A0L6Z872"/>
<dbReference type="SMART" id="SM01134">
    <property type="entry name" value="DeoRC"/>
    <property type="match status" value="1"/>
</dbReference>
<reference evidence="6" key="1">
    <citation type="submission" date="2015-08" db="EMBL/GenBank/DDBJ databases">
        <title>Genome sequence of the strict anaerobe Clostridium homopropionicum LuHBu1 (DSM 5847T).</title>
        <authorList>
            <person name="Poehlein A."/>
            <person name="Beck M."/>
            <person name="Schiel-Bengelsdorf B."/>
            <person name="Bengelsdorf F.R."/>
            <person name="Daniel R."/>
            <person name="Duerre P."/>
        </authorList>
    </citation>
    <scope>NUCLEOTIDE SEQUENCE [LARGE SCALE GENOMIC DNA]</scope>
    <source>
        <strain evidence="6">DSM 5847</strain>
    </source>
</reference>
<dbReference type="PATRIC" id="fig|1121318.3.peg.2271"/>
<dbReference type="PANTHER" id="PTHR30363">
    <property type="entry name" value="HTH-TYPE TRANSCRIPTIONAL REGULATOR SRLR-RELATED"/>
    <property type="match status" value="1"/>
</dbReference>
<evidence type="ECO:0000259" key="4">
    <source>
        <dbReference type="PROSITE" id="PS51000"/>
    </source>
</evidence>
<gene>
    <name evidence="5" type="primary">srlR_1</name>
    <name evidence="5" type="ORF">CLHOM_22600</name>
</gene>
<dbReference type="GO" id="GO:0003700">
    <property type="term" value="F:DNA-binding transcription factor activity"/>
    <property type="evidence" value="ECO:0007669"/>
    <property type="project" value="InterPro"/>
</dbReference>
<dbReference type="InterPro" id="IPR037171">
    <property type="entry name" value="NagB/RpiA_transferase-like"/>
</dbReference>
<dbReference type="RefSeq" id="WP_052221781.1">
    <property type="nucleotide sequence ID" value="NZ_LHUR01000027.1"/>
</dbReference>
<dbReference type="InterPro" id="IPR036388">
    <property type="entry name" value="WH-like_DNA-bd_sf"/>
</dbReference>
<evidence type="ECO:0000313" key="6">
    <source>
        <dbReference type="Proteomes" id="UP000037043"/>
    </source>
</evidence>
<dbReference type="Pfam" id="PF00455">
    <property type="entry name" value="DeoRC"/>
    <property type="match status" value="1"/>
</dbReference>
<accession>A0A0L6Z872</accession>
<keyword evidence="6" id="KW-1185">Reference proteome</keyword>
<dbReference type="Proteomes" id="UP000037043">
    <property type="component" value="Unassembled WGS sequence"/>
</dbReference>
<keyword evidence="3" id="KW-0804">Transcription</keyword>
<dbReference type="GO" id="GO:0003677">
    <property type="term" value="F:DNA binding"/>
    <property type="evidence" value="ECO:0007669"/>
    <property type="project" value="UniProtKB-KW"/>
</dbReference>
<comment type="caution">
    <text evidence="5">The sequence shown here is derived from an EMBL/GenBank/DDBJ whole genome shotgun (WGS) entry which is preliminary data.</text>
</comment>
<dbReference type="Pfam" id="PF08220">
    <property type="entry name" value="HTH_DeoR"/>
    <property type="match status" value="1"/>
</dbReference>
<dbReference type="SUPFAM" id="SSF46785">
    <property type="entry name" value="Winged helix' DNA-binding domain"/>
    <property type="match status" value="1"/>
</dbReference>
<dbReference type="PROSITE" id="PS00894">
    <property type="entry name" value="HTH_DEOR_1"/>
    <property type="match status" value="1"/>
</dbReference>
<proteinExistence type="predicted"/>
<dbReference type="InterPro" id="IPR050313">
    <property type="entry name" value="Carb_Metab_HTH_regulators"/>
</dbReference>
<feature type="domain" description="HTH deoR-type" evidence="4">
    <location>
        <begin position="2"/>
        <end position="57"/>
    </location>
</feature>
<organism evidence="5 6">
    <name type="scientific">Clostridium homopropionicum DSM 5847</name>
    <dbReference type="NCBI Taxonomy" id="1121318"/>
    <lineage>
        <taxon>Bacteria</taxon>
        <taxon>Bacillati</taxon>
        <taxon>Bacillota</taxon>
        <taxon>Clostridia</taxon>
        <taxon>Eubacteriales</taxon>
        <taxon>Clostridiaceae</taxon>
        <taxon>Clostridium</taxon>
    </lineage>
</organism>
<dbReference type="SMART" id="SM00420">
    <property type="entry name" value="HTH_DEOR"/>
    <property type="match status" value="1"/>
</dbReference>
<dbReference type="InterPro" id="IPR001034">
    <property type="entry name" value="DeoR_HTH"/>
</dbReference>
<dbReference type="Gene3D" id="3.40.50.1360">
    <property type="match status" value="1"/>
</dbReference>
<evidence type="ECO:0000256" key="1">
    <source>
        <dbReference type="ARBA" id="ARBA00023015"/>
    </source>
</evidence>
<dbReference type="SUPFAM" id="SSF100950">
    <property type="entry name" value="NagB/RpiA/CoA transferase-like"/>
    <property type="match status" value="1"/>
</dbReference>
<keyword evidence="2" id="KW-0238">DNA-binding</keyword>
<dbReference type="STRING" id="36844.SAMN04488501_10616"/>
<sequence length="254" mass="28483">MKVNRIKEISNYIREHENASIDTLCSIFNVSKNTIRRDIAELEEKGIIKKVYGGITLNIDQKDTVPFNQREIKNKDIKVVLAELASNLVEDNDIIFIDSGTTTMHMIPFLANRRNLTIITNNLNALVMSLDYPNLNVLSTGGSLFRGANSFIGIEAIHFLNNYNIGKAFMASTGVSISNGITNSSSFEYQIKKTVVQKSSKIIVLADNSKLDVTSLMTYCNLKDIDALVTDRALPEEYYKFFKDNNIDAIIPTK</sequence>
<dbReference type="InterPro" id="IPR018356">
    <property type="entry name" value="Tscrpt_reg_HTH_DeoR_CS"/>
</dbReference>
<dbReference type="EMBL" id="LHUR01000027">
    <property type="protein sequence ID" value="KOA19154.1"/>
    <property type="molecule type" value="Genomic_DNA"/>
</dbReference>
<dbReference type="Gene3D" id="1.10.10.10">
    <property type="entry name" value="Winged helix-like DNA-binding domain superfamily/Winged helix DNA-binding domain"/>
    <property type="match status" value="1"/>
</dbReference>
<evidence type="ECO:0000256" key="2">
    <source>
        <dbReference type="ARBA" id="ARBA00023125"/>
    </source>
</evidence>